<accession>A0A4Y8S502</accession>
<keyword evidence="3" id="KW-1185">Reference proteome</keyword>
<dbReference type="Pfam" id="PF07366">
    <property type="entry name" value="SnoaL"/>
    <property type="match status" value="1"/>
</dbReference>
<dbReference type="PANTHER" id="PTHR38436:SF1">
    <property type="entry name" value="ESTER CYCLASE"/>
    <property type="match status" value="1"/>
</dbReference>
<dbReference type="OrthoDB" id="9812089at2"/>
<dbReference type="GO" id="GO:0030638">
    <property type="term" value="P:polyketide metabolic process"/>
    <property type="evidence" value="ECO:0007669"/>
    <property type="project" value="InterPro"/>
</dbReference>
<evidence type="ECO:0008006" key="4">
    <source>
        <dbReference type="Google" id="ProtNLM"/>
    </source>
</evidence>
<dbReference type="PANTHER" id="PTHR38436">
    <property type="entry name" value="POLYKETIDE CYCLASE SNOAL-LIKE DOMAIN"/>
    <property type="match status" value="1"/>
</dbReference>
<name>A0A4Y8S502_9SPHI</name>
<sequence>MKKIVPVLFVALAIIVASCGNQAADNVQATADSLSRQATQLSLNKKMVAEFYQEFFGDKNIAAADQYLADNYIQHNPALPDGKAALKDGATLWFKGAPKTKIDIQHLSADGDLVYIHTKSKMGDKTISVIDIFRIENGKITEHWDVIQEVPAKSANNHPMF</sequence>
<dbReference type="AlphaFoldDB" id="A0A4Y8S502"/>
<reference evidence="2 3" key="1">
    <citation type="journal article" date="2017" name="Int. J. Syst. Evol. Microbiol.">
        <title>Mucilaginibacterpsychrotolerans sp. nov., isolated from peatlands.</title>
        <authorList>
            <person name="Deng Y."/>
            <person name="Shen L."/>
            <person name="Xu B."/>
            <person name="Liu Y."/>
            <person name="Gu Z."/>
            <person name="Liu H."/>
            <person name="Zhou Y."/>
        </authorList>
    </citation>
    <scope>NUCLEOTIDE SEQUENCE [LARGE SCALE GENOMIC DNA]</scope>
    <source>
        <strain evidence="2 3">NH7-4</strain>
    </source>
</reference>
<dbReference type="Proteomes" id="UP000297540">
    <property type="component" value="Unassembled WGS sequence"/>
</dbReference>
<feature type="signal peptide" evidence="1">
    <location>
        <begin position="1"/>
        <end position="23"/>
    </location>
</feature>
<keyword evidence="1" id="KW-0732">Signal</keyword>
<dbReference type="Gene3D" id="3.10.450.50">
    <property type="match status" value="1"/>
</dbReference>
<dbReference type="InterPro" id="IPR009959">
    <property type="entry name" value="Cyclase_SnoaL-like"/>
</dbReference>
<dbReference type="InterPro" id="IPR032710">
    <property type="entry name" value="NTF2-like_dom_sf"/>
</dbReference>
<comment type="caution">
    <text evidence="2">The sequence shown here is derived from an EMBL/GenBank/DDBJ whole genome shotgun (WGS) entry which is preliminary data.</text>
</comment>
<proteinExistence type="predicted"/>
<dbReference type="SUPFAM" id="SSF54427">
    <property type="entry name" value="NTF2-like"/>
    <property type="match status" value="1"/>
</dbReference>
<evidence type="ECO:0000313" key="2">
    <source>
        <dbReference type="EMBL" id="TFF34039.1"/>
    </source>
</evidence>
<organism evidence="2 3">
    <name type="scientific">Mucilaginibacter psychrotolerans</name>
    <dbReference type="NCBI Taxonomy" id="1524096"/>
    <lineage>
        <taxon>Bacteria</taxon>
        <taxon>Pseudomonadati</taxon>
        <taxon>Bacteroidota</taxon>
        <taxon>Sphingobacteriia</taxon>
        <taxon>Sphingobacteriales</taxon>
        <taxon>Sphingobacteriaceae</taxon>
        <taxon>Mucilaginibacter</taxon>
    </lineage>
</organism>
<evidence type="ECO:0000256" key="1">
    <source>
        <dbReference type="SAM" id="SignalP"/>
    </source>
</evidence>
<evidence type="ECO:0000313" key="3">
    <source>
        <dbReference type="Proteomes" id="UP000297540"/>
    </source>
</evidence>
<gene>
    <name evidence="2" type="ORF">E2R66_23380</name>
</gene>
<dbReference type="PROSITE" id="PS51257">
    <property type="entry name" value="PROKAR_LIPOPROTEIN"/>
    <property type="match status" value="1"/>
</dbReference>
<protein>
    <recommendedName>
        <fullName evidence="4">SnoaL-like domain-containing protein</fullName>
    </recommendedName>
</protein>
<dbReference type="RefSeq" id="WP_133235465.1">
    <property type="nucleotide sequence ID" value="NZ_SOZE01000035.1"/>
</dbReference>
<dbReference type="EMBL" id="SOZE01000035">
    <property type="protein sequence ID" value="TFF34039.1"/>
    <property type="molecule type" value="Genomic_DNA"/>
</dbReference>
<feature type="chain" id="PRO_5021334678" description="SnoaL-like domain-containing protein" evidence="1">
    <location>
        <begin position="24"/>
        <end position="161"/>
    </location>
</feature>